<accession>A0A068S641</accession>
<dbReference type="GO" id="GO:0005884">
    <property type="term" value="C:actin filament"/>
    <property type="evidence" value="ECO:0007669"/>
    <property type="project" value="EnsemblFungi"/>
</dbReference>
<feature type="repeat" description="WD" evidence="4">
    <location>
        <begin position="185"/>
        <end position="226"/>
    </location>
</feature>
<name>A0A068S641_9FUNG</name>
<dbReference type="STRING" id="1263082.A0A068S641"/>
<dbReference type="PRINTS" id="PR00320">
    <property type="entry name" value="GPROTEINBRPT"/>
</dbReference>
<dbReference type="Pfam" id="PF00400">
    <property type="entry name" value="WD40"/>
    <property type="match status" value="6"/>
</dbReference>
<feature type="repeat" description="WD" evidence="4">
    <location>
        <begin position="230"/>
        <end position="271"/>
    </location>
</feature>
<dbReference type="PROSITE" id="PS50294">
    <property type="entry name" value="WD_REPEATS_REGION"/>
    <property type="match status" value="3"/>
</dbReference>
<evidence type="ECO:0000256" key="2">
    <source>
        <dbReference type="ARBA" id="ARBA00022737"/>
    </source>
</evidence>
<proteinExistence type="inferred from homology"/>
<dbReference type="PANTHER" id="PTHR19856:SF0">
    <property type="entry name" value="WD REPEAT-CONTAINING PROTEIN 1"/>
    <property type="match status" value="1"/>
</dbReference>
<dbReference type="InterPro" id="IPR036322">
    <property type="entry name" value="WD40_repeat_dom_sf"/>
</dbReference>
<dbReference type="Gene3D" id="2.130.10.10">
    <property type="entry name" value="YVTN repeat-like/Quinoprotein amine dehydrogenase"/>
    <property type="match status" value="2"/>
</dbReference>
<dbReference type="GO" id="GO:0051016">
    <property type="term" value="P:barbed-end actin filament capping"/>
    <property type="evidence" value="ECO:0007669"/>
    <property type="project" value="EnsemblFungi"/>
</dbReference>
<dbReference type="GO" id="GO:0030042">
    <property type="term" value="P:actin filament depolymerization"/>
    <property type="evidence" value="ECO:0007669"/>
    <property type="project" value="EnsemblFungi"/>
</dbReference>
<dbReference type="InterPro" id="IPR019775">
    <property type="entry name" value="WD40_repeat_CS"/>
</dbReference>
<dbReference type="FunFam" id="2.130.10.10:FF:000167">
    <property type="entry name" value="Actin-interacting protein 1"/>
    <property type="match status" value="1"/>
</dbReference>
<dbReference type="EMBL" id="CBTN010000045">
    <property type="protein sequence ID" value="CDH57287.1"/>
    <property type="molecule type" value="Genomic_DNA"/>
</dbReference>
<keyword evidence="1 4" id="KW-0853">WD repeat</keyword>
<dbReference type="GO" id="GO:0003786">
    <property type="term" value="F:actin lateral binding"/>
    <property type="evidence" value="ECO:0007669"/>
    <property type="project" value="EnsemblFungi"/>
</dbReference>
<sequence>MSYSKKYTLAPLPQTNRGEGIKLGKDPKGKNFVYTNGKSVFIRDIENPTLATEYVGHNAQATVARYSPSGFYIASGDAHGNVRIWDTVNEDHILKNEIRPVSGKISDIAWDSESKRLIAVGEGKERFGHAFSFDTLSSVGEITGHSKIVNSVSIRQQRPFRAVTASDDMTVVFYHGVPFKYNKTIRDHSRFIHAAEFSPNGDHFVSVGADGKIFLYDGKSGDKIDELTSDSSHTGSIFSVSWSPDSTHLLTSSGDCTAKIWDVAAKSVVNTVEIGSEVDHQQVGSLWQDDWLLSTSLSGEINYLDKNSGKVSRSINGHTKGITALAVTSEDTLFSGSYDGRVFSWSLGADGDKTQAASVEGGDHSNQVVAIQVQDAKILSAGMDDVIRTGDVSSKSFSGNVISTGALPNSLGLASNGTTVVATSDNVQVYDGQSNKVAELDNLGYTASTASIDAQGKTVFVGGKDNKVHLYTLDGQTLSPLREIGNHLGYISAIAPHPNGDLVAVGDSVGKIFLYEVETGKAVVQTWVFHSARITGLAWSKCGNFLVSGSIDTNVYVWNREKKFKKEVIKNAHVDAVNDVGFLNNSSDDSKINVVSVGQDAAVRVWEVAKPQ</sequence>
<dbReference type="VEuPathDB" id="FungiDB:LCOR_08245.1"/>
<gene>
    <name evidence="5" type="ORF">LCOR_08245.1</name>
</gene>
<evidence type="ECO:0000256" key="3">
    <source>
        <dbReference type="ARBA" id="ARBA00038366"/>
    </source>
</evidence>
<organism evidence="5 6">
    <name type="scientific">Lichtheimia corymbifera JMRC:FSU:9682</name>
    <dbReference type="NCBI Taxonomy" id="1263082"/>
    <lineage>
        <taxon>Eukaryota</taxon>
        <taxon>Fungi</taxon>
        <taxon>Fungi incertae sedis</taxon>
        <taxon>Mucoromycota</taxon>
        <taxon>Mucoromycotina</taxon>
        <taxon>Mucoromycetes</taxon>
        <taxon>Mucorales</taxon>
        <taxon>Lichtheimiaceae</taxon>
        <taxon>Lichtheimia</taxon>
    </lineage>
</organism>
<dbReference type="PROSITE" id="PS50082">
    <property type="entry name" value="WD_REPEATS_2"/>
    <property type="match status" value="5"/>
</dbReference>
<evidence type="ECO:0000256" key="1">
    <source>
        <dbReference type="ARBA" id="ARBA00022574"/>
    </source>
</evidence>
<feature type="repeat" description="WD" evidence="4">
    <location>
        <begin position="530"/>
        <end position="559"/>
    </location>
</feature>
<feature type="repeat" description="WD" evidence="4">
    <location>
        <begin position="315"/>
        <end position="347"/>
    </location>
</feature>
<dbReference type="InterPro" id="IPR015943">
    <property type="entry name" value="WD40/YVTN_repeat-like_dom_sf"/>
</dbReference>
<evidence type="ECO:0000256" key="4">
    <source>
        <dbReference type="PROSITE-ProRule" id="PRU00221"/>
    </source>
</evidence>
<comment type="similarity">
    <text evidence="3">Belongs to the WD repeat AIP1 family.</text>
</comment>
<dbReference type="AlphaFoldDB" id="A0A068S641"/>
<dbReference type="SUPFAM" id="SSF50978">
    <property type="entry name" value="WD40 repeat-like"/>
    <property type="match status" value="3"/>
</dbReference>
<dbReference type="GO" id="GO:0051014">
    <property type="term" value="P:actin filament severing"/>
    <property type="evidence" value="ECO:0007669"/>
    <property type="project" value="EnsemblFungi"/>
</dbReference>
<dbReference type="GO" id="GO:0032466">
    <property type="term" value="P:negative regulation of cytokinesis"/>
    <property type="evidence" value="ECO:0007669"/>
    <property type="project" value="EnsemblFungi"/>
</dbReference>
<protein>
    <submittedName>
        <fullName evidence="5">Actin-interacting protein 1-like isoform 2</fullName>
    </submittedName>
</protein>
<dbReference type="GO" id="GO:0030479">
    <property type="term" value="C:actin cortical patch"/>
    <property type="evidence" value="ECO:0007669"/>
    <property type="project" value="EnsemblFungi"/>
</dbReference>
<dbReference type="PROSITE" id="PS00678">
    <property type="entry name" value="WD_REPEATS_1"/>
    <property type="match status" value="2"/>
</dbReference>
<dbReference type="FunFam" id="2.130.10.10:FF:000102">
    <property type="entry name" value="Actin-interacting protein 1"/>
    <property type="match status" value="1"/>
</dbReference>
<feature type="repeat" description="WD" evidence="4">
    <location>
        <begin position="54"/>
        <end position="95"/>
    </location>
</feature>
<dbReference type="OrthoDB" id="2306at2759"/>
<dbReference type="InterPro" id="IPR001680">
    <property type="entry name" value="WD40_rpt"/>
</dbReference>
<evidence type="ECO:0000313" key="6">
    <source>
        <dbReference type="Proteomes" id="UP000027586"/>
    </source>
</evidence>
<dbReference type="SMART" id="SM00320">
    <property type="entry name" value="WD40"/>
    <property type="match status" value="9"/>
</dbReference>
<comment type="caution">
    <text evidence="5">The sequence shown here is derived from an EMBL/GenBank/DDBJ whole genome shotgun (WGS) entry which is preliminary data.</text>
</comment>
<dbReference type="Proteomes" id="UP000027586">
    <property type="component" value="Unassembled WGS sequence"/>
</dbReference>
<keyword evidence="6" id="KW-1185">Reference proteome</keyword>
<evidence type="ECO:0000313" key="5">
    <source>
        <dbReference type="EMBL" id="CDH57287.1"/>
    </source>
</evidence>
<reference evidence="5" key="1">
    <citation type="submission" date="2013-08" db="EMBL/GenBank/DDBJ databases">
        <title>Gene expansion shapes genome architecture in the human pathogen Lichtheimia corymbifera: an evolutionary genomics analysis in the ancient terrestrial Mucorales (Mucoromycotina).</title>
        <authorList>
            <person name="Schwartze V.U."/>
            <person name="Winter S."/>
            <person name="Shelest E."/>
            <person name="Marcet-Houben M."/>
            <person name="Horn F."/>
            <person name="Wehner S."/>
            <person name="Hoffmann K."/>
            <person name="Riege K."/>
            <person name="Sammeth M."/>
            <person name="Nowrousian M."/>
            <person name="Valiante V."/>
            <person name="Linde J."/>
            <person name="Jacobsen I.D."/>
            <person name="Marz M."/>
            <person name="Brakhage A.A."/>
            <person name="Gabaldon T."/>
            <person name="Bocker S."/>
            <person name="Voigt K."/>
        </authorList>
    </citation>
    <scope>NUCLEOTIDE SEQUENCE [LARGE SCALE GENOMIC DNA]</scope>
    <source>
        <strain evidence="5">FSU 9682</strain>
    </source>
</reference>
<dbReference type="PANTHER" id="PTHR19856">
    <property type="entry name" value="WD-REPEATCONTAINING PROTEIN WDR1"/>
    <property type="match status" value="1"/>
</dbReference>
<dbReference type="InterPro" id="IPR020472">
    <property type="entry name" value="WD40_PAC1"/>
</dbReference>
<dbReference type="CDD" id="cd00200">
    <property type="entry name" value="WD40"/>
    <property type="match status" value="1"/>
</dbReference>
<keyword evidence="2" id="KW-0677">Repeat</keyword>